<feature type="transmembrane region" description="Helical" evidence="1">
    <location>
        <begin position="75"/>
        <end position="98"/>
    </location>
</feature>
<feature type="non-terminal residue" evidence="3">
    <location>
        <position position="1"/>
    </location>
</feature>
<keyword evidence="4" id="KW-1185">Reference proteome</keyword>
<feature type="chain" id="PRO_5042992119" evidence="2">
    <location>
        <begin position="17"/>
        <end position="470"/>
    </location>
</feature>
<feature type="transmembrane region" description="Helical" evidence="1">
    <location>
        <begin position="252"/>
        <end position="272"/>
    </location>
</feature>
<dbReference type="Proteomes" id="UP001301769">
    <property type="component" value="Unassembled WGS sequence"/>
</dbReference>
<keyword evidence="1" id="KW-1133">Transmembrane helix</keyword>
<evidence type="ECO:0000256" key="2">
    <source>
        <dbReference type="SAM" id="SignalP"/>
    </source>
</evidence>
<proteinExistence type="predicted"/>
<gene>
    <name evidence="3" type="ORF">QBC37DRAFT_266403</name>
</gene>
<feature type="transmembrane region" description="Helical" evidence="1">
    <location>
        <begin position="407"/>
        <end position="429"/>
    </location>
</feature>
<comment type="caution">
    <text evidence="3">The sequence shown here is derived from an EMBL/GenBank/DDBJ whole genome shotgun (WGS) entry which is preliminary data.</text>
</comment>
<feature type="transmembrane region" description="Helical" evidence="1">
    <location>
        <begin position="118"/>
        <end position="140"/>
    </location>
</feature>
<feature type="transmembrane region" description="Helical" evidence="1">
    <location>
        <begin position="40"/>
        <end position="63"/>
    </location>
</feature>
<dbReference type="AlphaFoldDB" id="A0AAN6XW89"/>
<feature type="signal peptide" evidence="2">
    <location>
        <begin position="1"/>
        <end position="16"/>
    </location>
</feature>
<feature type="non-terminal residue" evidence="3">
    <location>
        <position position="470"/>
    </location>
</feature>
<evidence type="ECO:0000313" key="3">
    <source>
        <dbReference type="EMBL" id="KAK4207854.1"/>
    </source>
</evidence>
<evidence type="ECO:0000313" key="4">
    <source>
        <dbReference type="Proteomes" id="UP001301769"/>
    </source>
</evidence>
<reference evidence="3" key="2">
    <citation type="submission" date="2023-05" db="EMBL/GenBank/DDBJ databases">
        <authorList>
            <consortium name="Lawrence Berkeley National Laboratory"/>
            <person name="Steindorff A."/>
            <person name="Hensen N."/>
            <person name="Bonometti L."/>
            <person name="Westerberg I."/>
            <person name="Brannstrom I.O."/>
            <person name="Guillou S."/>
            <person name="Cros-Aarteil S."/>
            <person name="Calhoun S."/>
            <person name="Haridas S."/>
            <person name="Kuo A."/>
            <person name="Mondo S."/>
            <person name="Pangilinan J."/>
            <person name="Riley R."/>
            <person name="Labutti K."/>
            <person name="Andreopoulos B."/>
            <person name="Lipzen A."/>
            <person name="Chen C."/>
            <person name="Yanf M."/>
            <person name="Daum C."/>
            <person name="Ng V."/>
            <person name="Clum A."/>
            <person name="Ohm R."/>
            <person name="Martin F."/>
            <person name="Silar P."/>
            <person name="Natvig D."/>
            <person name="Lalanne C."/>
            <person name="Gautier V."/>
            <person name="Ament-Velasquez S.L."/>
            <person name="Kruys A."/>
            <person name="Hutchinson M.I."/>
            <person name="Powell A.J."/>
            <person name="Barry K."/>
            <person name="Miller A.N."/>
            <person name="Grigoriev I.V."/>
            <person name="Debuchy R."/>
            <person name="Gladieux P."/>
            <person name="Thoren M.H."/>
            <person name="Johannesson H."/>
        </authorList>
    </citation>
    <scope>NUCLEOTIDE SEQUENCE</scope>
    <source>
        <strain evidence="3">PSN293</strain>
    </source>
</reference>
<keyword evidence="1" id="KW-0472">Membrane</keyword>
<accession>A0AAN6XW89</accession>
<dbReference type="EMBL" id="MU858270">
    <property type="protein sequence ID" value="KAK4207854.1"/>
    <property type="molecule type" value="Genomic_DNA"/>
</dbReference>
<evidence type="ECO:0000256" key="1">
    <source>
        <dbReference type="SAM" id="Phobius"/>
    </source>
</evidence>
<feature type="transmembrane region" description="Helical" evidence="1">
    <location>
        <begin position="302"/>
        <end position="323"/>
    </location>
</feature>
<reference evidence="3" key="1">
    <citation type="journal article" date="2023" name="Mol. Phylogenet. Evol.">
        <title>Genome-scale phylogeny and comparative genomics of the fungal order Sordariales.</title>
        <authorList>
            <person name="Hensen N."/>
            <person name="Bonometti L."/>
            <person name="Westerberg I."/>
            <person name="Brannstrom I.O."/>
            <person name="Guillou S."/>
            <person name="Cros-Aarteil S."/>
            <person name="Calhoun S."/>
            <person name="Haridas S."/>
            <person name="Kuo A."/>
            <person name="Mondo S."/>
            <person name="Pangilinan J."/>
            <person name="Riley R."/>
            <person name="LaButti K."/>
            <person name="Andreopoulos B."/>
            <person name="Lipzen A."/>
            <person name="Chen C."/>
            <person name="Yan M."/>
            <person name="Daum C."/>
            <person name="Ng V."/>
            <person name="Clum A."/>
            <person name="Steindorff A."/>
            <person name="Ohm R.A."/>
            <person name="Martin F."/>
            <person name="Silar P."/>
            <person name="Natvig D.O."/>
            <person name="Lalanne C."/>
            <person name="Gautier V."/>
            <person name="Ament-Velasquez S.L."/>
            <person name="Kruys A."/>
            <person name="Hutchinson M.I."/>
            <person name="Powell A.J."/>
            <person name="Barry K."/>
            <person name="Miller A.N."/>
            <person name="Grigoriev I.V."/>
            <person name="Debuchy R."/>
            <person name="Gladieux P."/>
            <person name="Hiltunen Thoren M."/>
            <person name="Johannesson H."/>
        </authorList>
    </citation>
    <scope>NUCLEOTIDE SEQUENCE</scope>
    <source>
        <strain evidence="3">PSN293</strain>
    </source>
</reference>
<keyword evidence="2" id="KW-0732">Signal</keyword>
<name>A0AAN6XW89_9PEZI</name>
<protein>
    <submittedName>
        <fullName evidence="3">Uncharacterized protein</fullName>
    </submittedName>
</protein>
<keyword evidence="1" id="KW-0812">Transmembrane</keyword>
<feature type="transmembrane region" description="Helical" evidence="1">
    <location>
        <begin position="365"/>
        <end position="387"/>
    </location>
</feature>
<organism evidence="3 4">
    <name type="scientific">Rhypophila decipiens</name>
    <dbReference type="NCBI Taxonomy" id="261697"/>
    <lineage>
        <taxon>Eukaryota</taxon>
        <taxon>Fungi</taxon>
        <taxon>Dikarya</taxon>
        <taxon>Ascomycota</taxon>
        <taxon>Pezizomycotina</taxon>
        <taxon>Sordariomycetes</taxon>
        <taxon>Sordariomycetidae</taxon>
        <taxon>Sordariales</taxon>
        <taxon>Naviculisporaceae</taxon>
        <taxon>Rhypophila</taxon>
    </lineage>
</organism>
<sequence length="470" mass="52261">PVVLCTILSVLIQVLCANLRAVMPFAILSGHQYSKSGGVSASDSVCLVLGGIKGPLTSLGLLWRLREPLPFLLDLLIFLSTILTSISTSTVSLGFFGFCEAGSHDGWCYMGLGYYSLTLKIAEGMLICMAVLLLPVGLLLMKLKTGVASPPWSVGYIASLSVSVSEPNIRGLWDVLREMKAPKDDGNIPSKMVKHLERYNFTLGQYRRRDGITEYGILAHEKHESNPHMPTLDETKETTLPRRNPKRADLHTIFQTTVLILLSALFILITYYESVEIDPLQPSSSSISISISFEQFMDSQSIAVSILFTSLAVCITLFWDYLFSQSIVTTFWWRFDSTVYLTSRADMMQFSPPITVFDGFVKSTFLALVVSTLVALAGILSKGIPILMAHIPFRRYQTWGLHLATGWTTVGILGYMILVLGAYLVVVIVDRKKKRKQLPVRPDCIAGLVYYLTCDGGEEVVRDFQKQQRL</sequence>